<dbReference type="Gene3D" id="2.80.10.50">
    <property type="match status" value="1"/>
</dbReference>
<dbReference type="AlphaFoldDB" id="A0A9N9CX43"/>
<evidence type="ECO:0000313" key="3">
    <source>
        <dbReference type="Proteomes" id="UP000789831"/>
    </source>
</evidence>
<protein>
    <submittedName>
        <fullName evidence="2">12630_t:CDS:1</fullName>
    </submittedName>
</protein>
<organism evidence="2 3">
    <name type="scientific">Ambispora gerdemannii</name>
    <dbReference type="NCBI Taxonomy" id="144530"/>
    <lineage>
        <taxon>Eukaryota</taxon>
        <taxon>Fungi</taxon>
        <taxon>Fungi incertae sedis</taxon>
        <taxon>Mucoromycota</taxon>
        <taxon>Glomeromycotina</taxon>
        <taxon>Glomeromycetes</taxon>
        <taxon>Archaeosporales</taxon>
        <taxon>Ambisporaceae</taxon>
        <taxon>Ambispora</taxon>
    </lineage>
</organism>
<reference evidence="2" key="1">
    <citation type="submission" date="2021-06" db="EMBL/GenBank/DDBJ databases">
        <authorList>
            <person name="Kallberg Y."/>
            <person name="Tangrot J."/>
            <person name="Rosling A."/>
        </authorList>
    </citation>
    <scope>NUCLEOTIDE SEQUENCE</scope>
    <source>
        <strain evidence="2">MT106</strain>
    </source>
</reference>
<dbReference type="PROSITE" id="PS50231">
    <property type="entry name" value="RICIN_B_LECTIN"/>
    <property type="match status" value="1"/>
</dbReference>
<dbReference type="SUPFAM" id="SSF50370">
    <property type="entry name" value="Ricin B-like lectins"/>
    <property type="match status" value="1"/>
</dbReference>
<dbReference type="CDD" id="cd23415">
    <property type="entry name" value="beta-trefoil_Ricin_AH"/>
    <property type="match status" value="1"/>
</dbReference>
<feature type="domain" description="Ricin B lectin" evidence="1">
    <location>
        <begin position="41"/>
        <end position="113"/>
    </location>
</feature>
<dbReference type="EMBL" id="CAJVPL010002623">
    <property type="protein sequence ID" value="CAG8615632.1"/>
    <property type="molecule type" value="Genomic_DNA"/>
</dbReference>
<name>A0A9N9CX43_9GLOM</name>
<accession>A0A9N9CX43</accession>
<gene>
    <name evidence="2" type="ORF">AGERDE_LOCUS9815</name>
</gene>
<dbReference type="InterPro" id="IPR000772">
    <property type="entry name" value="Ricin_B_lectin"/>
</dbReference>
<dbReference type="Proteomes" id="UP000789831">
    <property type="component" value="Unassembled WGS sequence"/>
</dbReference>
<evidence type="ECO:0000259" key="1">
    <source>
        <dbReference type="Pfam" id="PF14200"/>
    </source>
</evidence>
<dbReference type="Pfam" id="PF14200">
    <property type="entry name" value="RicinB_lectin_2"/>
    <property type="match status" value="1"/>
</dbReference>
<dbReference type="InterPro" id="IPR035992">
    <property type="entry name" value="Ricin_B-like_lectins"/>
</dbReference>
<evidence type="ECO:0000313" key="2">
    <source>
        <dbReference type="EMBL" id="CAG8615632.1"/>
    </source>
</evidence>
<comment type="caution">
    <text evidence="2">The sequence shown here is derived from an EMBL/GenBank/DDBJ whole genome shotgun (WGS) entry which is preliminary data.</text>
</comment>
<proteinExistence type="predicted"/>
<dbReference type="OrthoDB" id="2435614at2759"/>
<sequence>MYILSSGNIVHDKVGVNLDANPRTYEVYLSSVSNNSQGNPYQRWTARDMGDDTYRIIHTFSNLALDANYDRKVYLSSLENNGENNPYQRWRFVLISGTYRIIHKQTGLALDANADCKVYLSAPEHNNANNPYQQRGHRASLLRSNAITIAKTSSILTSDKLREARSDIRVENDRLPDQSMYP</sequence>
<keyword evidence="3" id="KW-1185">Reference proteome</keyword>